<feature type="non-terminal residue" evidence="2">
    <location>
        <position position="239"/>
    </location>
</feature>
<protein>
    <submittedName>
        <fullName evidence="2">Uncharacterized protein</fullName>
    </submittedName>
</protein>
<proteinExistence type="predicted"/>
<reference evidence="2" key="1">
    <citation type="submission" date="2021-02" db="EMBL/GenBank/DDBJ databases">
        <authorList>
            <person name="Dougan E. K."/>
            <person name="Rhodes N."/>
            <person name="Thang M."/>
            <person name="Chan C."/>
        </authorList>
    </citation>
    <scope>NUCLEOTIDE SEQUENCE</scope>
</reference>
<dbReference type="EMBL" id="CAJNNW010028683">
    <property type="protein sequence ID" value="CAE8697233.1"/>
    <property type="molecule type" value="Genomic_DNA"/>
</dbReference>
<feature type="compositionally biased region" description="Low complexity" evidence="1">
    <location>
        <begin position="25"/>
        <end position="52"/>
    </location>
</feature>
<evidence type="ECO:0000313" key="3">
    <source>
        <dbReference type="Proteomes" id="UP000626109"/>
    </source>
</evidence>
<evidence type="ECO:0000313" key="2">
    <source>
        <dbReference type="EMBL" id="CAE8697233.1"/>
    </source>
</evidence>
<dbReference type="AlphaFoldDB" id="A0A813KDJ5"/>
<gene>
    <name evidence="2" type="ORF">PGLA2088_LOCUS30199</name>
</gene>
<feature type="compositionally biased region" description="Basic and acidic residues" evidence="1">
    <location>
        <begin position="53"/>
        <end position="65"/>
    </location>
</feature>
<comment type="caution">
    <text evidence="2">The sequence shown here is derived from an EMBL/GenBank/DDBJ whole genome shotgun (WGS) entry which is preliminary data.</text>
</comment>
<sequence>MAAANMAIAWRAGVARTPMASASQRMAASVSAGSARAGGSYSRPTRPSPASRTPKDSSNRSKDGRMPNAFDLEAGEMGAFARRLASQGLAATGGDPRELQRAWAALAFQARGLAEKLSASDAYSLLRGLSSGGVLARHGETCKALIGVLRKKGVGTLKPRKVVSIWVALDRADVTDGSEDAAAFFRSELKRALPLAARSEASEASGDARDVGEQSSDLVVPLGPRGSSDRDWHRVLALL</sequence>
<feature type="region of interest" description="Disordered" evidence="1">
    <location>
        <begin position="21"/>
        <end position="69"/>
    </location>
</feature>
<feature type="region of interest" description="Disordered" evidence="1">
    <location>
        <begin position="203"/>
        <end position="227"/>
    </location>
</feature>
<dbReference type="Proteomes" id="UP000626109">
    <property type="component" value="Unassembled WGS sequence"/>
</dbReference>
<evidence type="ECO:0000256" key="1">
    <source>
        <dbReference type="SAM" id="MobiDB-lite"/>
    </source>
</evidence>
<organism evidence="2 3">
    <name type="scientific">Polarella glacialis</name>
    <name type="common">Dinoflagellate</name>
    <dbReference type="NCBI Taxonomy" id="89957"/>
    <lineage>
        <taxon>Eukaryota</taxon>
        <taxon>Sar</taxon>
        <taxon>Alveolata</taxon>
        <taxon>Dinophyceae</taxon>
        <taxon>Suessiales</taxon>
        <taxon>Suessiaceae</taxon>
        <taxon>Polarella</taxon>
    </lineage>
</organism>
<name>A0A813KDJ5_POLGL</name>
<accession>A0A813KDJ5</accession>